<protein>
    <submittedName>
        <fullName evidence="4">Transcriptional regulator, TetR family</fullName>
    </submittedName>
</protein>
<evidence type="ECO:0000313" key="5">
    <source>
        <dbReference type="Proteomes" id="UP000253606"/>
    </source>
</evidence>
<dbReference type="Gene3D" id="1.10.10.60">
    <property type="entry name" value="Homeodomain-like"/>
    <property type="match status" value="1"/>
</dbReference>
<dbReference type="PRINTS" id="PR00455">
    <property type="entry name" value="HTHTETR"/>
</dbReference>
<feature type="DNA-binding region" description="H-T-H motif" evidence="2">
    <location>
        <begin position="47"/>
        <end position="66"/>
    </location>
</feature>
<dbReference type="Pfam" id="PF14246">
    <property type="entry name" value="TetR_C_7"/>
    <property type="match status" value="1"/>
</dbReference>
<dbReference type="EMBL" id="CP030840">
    <property type="protein sequence ID" value="AXC12344.1"/>
    <property type="molecule type" value="Genomic_DNA"/>
</dbReference>
<dbReference type="KEGG" id="abas:ACPOL_3045"/>
<feature type="domain" description="HTH tetR-type" evidence="3">
    <location>
        <begin position="24"/>
        <end position="84"/>
    </location>
</feature>
<dbReference type="PROSITE" id="PS50977">
    <property type="entry name" value="HTH_TETR_2"/>
    <property type="match status" value="1"/>
</dbReference>
<dbReference type="PANTHER" id="PTHR30055:SF146">
    <property type="entry name" value="HTH-TYPE TRANSCRIPTIONAL DUAL REGULATOR CECR"/>
    <property type="match status" value="1"/>
</dbReference>
<evidence type="ECO:0000259" key="3">
    <source>
        <dbReference type="PROSITE" id="PS50977"/>
    </source>
</evidence>
<dbReference type="InterPro" id="IPR050109">
    <property type="entry name" value="HTH-type_TetR-like_transc_reg"/>
</dbReference>
<dbReference type="SUPFAM" id="SSF46689">
    <property type="entry name" value="Homeodomain-like"/>
    <property type="match status" value="1"/>
</dbReference>
<dbReference type="OrthoDB" id="113732at2"/>
<keyword evidence="5" id="KW-1185">Reference proteome</keyword>
<evidence type="ECO:0000256" key="2">
    <source>
        <dbReference type="PROSITE-ProRule" id="PRU00335"/>
    </source>
</evidence>
<dbReference type="RefSeq" id="WP_114207577.1">
    <property type="nucleotide sequence ID" value="NZ_CP030840.1"/>
</dbReference>
<dbReference type="SUPFAM" id="SSF48498">
    <property type="entry name" value="Tetracyclin repressor-like, C-terminal domain"/>
    <property type="match status" value="1"/>
</dbReference>
<dbReference type="InterPro" id="IPR036271">
    <property type="entry name" value="Tet_transcr_reg_TetR-rel_C_sf"/>
</dbReference>
<reference evidence="4 5" key="1">
    <citation type="journal article" date="2018" name="Front. Microbiol.">
        <title>Hydrolytic Capabilities as a Key to Environmental Success: Chitinolytic and Cellulolytic Acidobacteria From Acidic Sub-arctic Soils and Boreal Peatlands.</title>
        <authorList>
            <person name="Belova S.E."/>
            <person name="Ravin N.V."/>
            <person name="Pankratov T.A."/>
            <person name="Rakitin A.L."/>
            <person name="Ivanova A.A."/>
            <person name="Beletsky A.V."/>
            <person name="Mardanov A.V."/>
            <person name="Sinninghe Damste J.S."/>
            <person name="Dedysh S.N."/>
        </authorList>
    </citation>
    <scope>NUCLEOTIDE SEQUENCE [LARGE SCALE GENOMIC DNA]</scope>
    <source>
        <strain evidence="4 5">SBC82</strain>
    </source>
</reference>
<dbReference type="InterPro" id="IPR009057">
    <property type="entry name" value="Homeodomain-like_sf"/>
</dbReference>
<dbReference type="AlphaFoldDB" id="A0A2Z5G0P5"/>
<dbReference type="InterPro" id="IPR039536">
    <property type="entry name" value="TetR_C_Proteobacteria"/>
</dbReference>
<dbReference type="Proteomes" id="UP000253606">
    <property type="component" value="Chromosome"/>
</dbReference>
<proteinExistence type="predicted"/>
<dbReference type="Gene3D" id="1.10.357.10">
    <property type="entry name" value="Tetracycline Repressor, domain 2"/>
    <property type="match status" value="1"/>
</dbReference>
<keyword evidence="1 2" id="KW-0238">DNA-binding</keyword>
<gene>
    <name evidence="4" type="ORF">ACPOL_3045</name>
</gene>
<evidence type="ECO:0000256" key="1">
    <source>
        <dbReference type="ARBA" id="ARBA00023125"/>
    </source>
</evidence>
<name>A0A2Z5G0P5_9BACT</name>
<organism evidence="4 5">
    <name type="scientific">Acidisarcina polymorpha</name>
    <dbReference type="NCBI Taxonomy" id="2211140"/>
    <lineage>
        <taxon>Bacteria</taxon>
        <taxon>Pseudomonadati</taxon>
        <taxon>Acidobacteriota</taxon>
        <taxon>Terriglobia</taxon>
        <taxon>Terriglobales</taxon>
        <taxon>Acidobacteriaceae</taxon>
        <taxon>Acidisarcina</taxon>
    </lineage>
</organism>
<evidence type="ECO:0000313" key="4">
    <source>
        <dbReference type="EMBL" id="AXC12344.1"/>
    </source>
</evidence>
<dbReference type="GO" id="GO:0003700">
    <property type="term" value="F:DNA-binding transcription factor activity"/>
    <property type="evidence" value="ECO:0007669"/>
    <property type="project" value="TreeGrafter"/>
</dbReference>
<dbReference type="GO" id="GO:0000976">
    <property type="term" value="F:transcription cis-regulatory region binding"/>
    <property type="evidence" value="ECO:0007669"/>
    <property type="project" value="TreeGrafter"/>
</dbReference>
<accession>A0A2Z5G0P5</accession>
<dbReference type="InterPro" id="IPR001647">
    <property type="entry name" value="HTH_TetR"/>
</dbReference>
<dbReference type="Pfam" id="PF00440">
    <property type="entry name" value="TetR_N"/>
    <property type="match status" value="1"/>
</dbReference>
<dbReference type="PANTHER" id="PTHR30055">
    <property type="entry name" value="HTH-TYPE TRANSCRIPTIONAL REGULATOR RUTR"/>
    <property type="match status" value="1"/>
</dbReference>
<sequence>MARKVVSEERSAGRPKSVVKSRGELRTVEVLRAATTLFLQKGYQNVSVEEIIAVAGGSTTHIYRQFGGKRGLFIAVVSDLCDKVQIELESIDTAGLSLIDGLRTFAYGFTDAMFDPQHQLFNRLIFSEAARFPEAAEIWYVRGPQASARIVGRFLEGWMVKKKLRITDPVTAGFLFCNMIAGSSFHRTWMTLGKKGSATEARVMADATIDLFLNGYLLRD</sequence>